<dbReference type="EMBL" id="CP141614">
    <property type="protein sequence ID" value="WRP14538.1"/>
    <property type="molecule type" value="Genomic_DNA"/>
</dbReference>
<accession>A0ABZ1BPS0</accession>
<dbReference type="Gene3D" id="3.30.420.10">
    <property type="entry name" value="Ribonuclease H-like superfamily/Ribonuclease H"/>
    <property type="match status" value="1"/>
</dbReference>
<dbReference type="InterPro" id="IPR047655">
    <property type="entry name" value="Transpos_IS630-like"/>
</dbReference>
<evidence type="ECO:0000313" key="3">
    <source>
        <dbReference type="EMBL" id="WRP14538.1"/>
    </source>
</evidence>
<dbReference type="SUPFAM" id="SSF46689">
    <property type="entry name" value="Homeodomain-like"/>
    <property type="match status" value="1"/>
</dbReference>
<organism evidence="3 4">
    <name type="scientific">Geochorda subterranea</name>
    <dbReference type="NCBI Taxonomy" id="3109564"/>
    <lineage>
        <taxon>Bacteria</taxon>
        <taxon>Bacillati</taxon>
        <taxon>Bacillota</taxon>
        <taxon>Limnochordia</taxon>
        <taxon>Limnochordales</taxon>
        <taxon>Geochordaceae</taxon>
        <taxon>Geochorda</taxon>
    </lineage>
</organism>
<dbReference type="Proteomes" id="UP001333102">
    <property type="component" value="Chromosome"/>
</dbReference>
<feature type="region of interest" description="Disordered" evidence="1">
    <location>
        <begin position="1"/>
        <end position="20"/>
    </location>
</feature>
<dbReference type="InterPro" id="IPR036397">
    <property type="entry name" value="RNaseH_sf"/>
</dbReference>
<dbReference type="Pfam" id="PF13358">
    <property type="entry name" value="DDE_3"/>
    <property type="match status" value="1"/>
</dbReference>
<protein>
    <submittedName>
        <fullName evidence="3">IS630 family transposase</fullName>
    </submittedName>
</protein>
<dbReference type="InterPro" id="IPR012337">
    <property type="entry name" value="RNaseH-like_sf"/>
</dbReference>
<evidence type="ECO:0000259" key="2">
    <source>
        <dbReference type="Pfam" id="PF13358"/>
    </source>
</evidence>
<name>A0ABZ1BPS0_9FIRM</name>
<keyword evidence="4" id="KW-1185">Reference proteome</keyword>
<dbReference type="RefSeq" id="WP_324668882.1">
    <property type="nucleotide sequence ID" value="NZ_CP141614.1"/>
</dbReference>
<dbReference type="PANTHER" id="PTHR30347">
    <property type="entry name" value="POTASSIUM CHANNEL RELATED"/>
    <property type="match status" value="1"/>
</dbReference>
<feature type="domain" description="Tc1-like transposase DDE" evidence="2">
    <location>
        <begin position="170"/>
        <end position="314"/>
    </location>
</feature>
<evidence type="ECO:0000256" key="1">
    <source>
        <dbReference type="SAM" id="MobiDB-lite"/>
    </source>
</evidence>
<dbReference type="NCBIfam" id="NF033545">
    <property type="entry name" value="transpos_IS630"/>
    <property type="match status" value="1"/>
</dbReference>
<proteinExistence type="predicted"/>
<evidence type="ECO:0000313" key="4">
    <source>
        <dbReference type="Proteomes" id="UP001333102"/>
    </source>
</evidence>
<dbReference type="PANTHER" id="PTHR30347:SF1">
    <property type="entry name" value="MECHANOSENSITIVE CHANNEL MSCK"/>
    <property type="match status" value="1"/>
</dbReference>
<dbReference type="SUPFAM" id="SSF53098">
    <property type="entry name" value="Ribonuclease H-like"/>
    <property type="match status" value="1"/>
</dbReference>
<dbReference type="InterPro" id="IPR009057">
    <property type="entry name" value="Homeodomain-like_sf"/>
</dbReference>
<dbReference type="InterPro" id="IPR038717">
    <property type="entry name" value="Tc1-like_DDE_dom"/>
</dbReference>
<reference evidence="4" key="1">
    <citation type="submission" date="2023-12" db="EMBL/GenBank/DDBJ databases">
        <title>Novel isolates from deep terrestrial aquifers shed light on the physiology and ecology of the class Limnochordia.</title>
        <authorList>
            <person name="Karnachuk O.V."/>
            <person name="Lukina A.P."/>
            <person name="Avakyan M.R."/>
            <person name="Kadnikov V."/>
            <person name="Begmatov S."/>
            <person name="Beletsky A.V."/>
            <person name="Mardanov A.V."/>
            <person name="Ravin N.V."/>
        </authorList>
    </citation>
    <scope>NUCLEOTIDE SEQUENCE [LARGE SCALE GENOMIC DNA]</scope>
    <source>
        <strain evidence="4">LN</strain>
    </source>
</reference>
<gene>
    <name evidence="3" type="ORF">VLY81_14160</name>
</gene>
<dbReference type="Pfam" id="PF13565">
    <property type="entry name" value="HTH_32"/>
    <property type="match status" value="1"/>
</dbReference>
<dbReference type="InterPro" id="IPR052702">
    <property type="entry name" value="MscS-like_channel"/>
</dbReference>
<sequence length="350" mass="40752">MKYAPPIELTDEERSTLEQTVRTRTAPQRDVLRARIILAAAEGKMNREIAAALGCSLPTVGLWRTRFAQHRLEGLKEAPRSGRPRTYGPDKVSAIVAQTLTPPEPRTHWSTRRLARAQGVSHMTVHRIWRRYQLQPHRVETFKYSRDPELEAKVVDIVGLYLHPPENALVLCVDEKSQIQAINRTQPLLPLRPGQVERRSHDYERHGTVTLFAALNLATGEVEGECYRRHRHQEFLRFLRRLDTTHPDGELHLILDNYATHKHPTVKRWLQRHPRFTLHFTPTGASWLNLVEIWFGILQSQALRRGNFYDVDMLVATIRRFIEAWKEDAKPFVWVKTPDQILAKARPRER</sequence>